<accession>A0A0K2U718</accession>
<proteinExistence type="predicted"/>
<organism evidence="1">
    <name type="scientific">Lepeophtheirus salmonis</name>
    <name type="common">Salmon louse</name>
    <name type="synonym">Caligus salmonis</name>
    <dbReference type="NCBI Taxonomy" id="72036"/>
    <lineage>
        <taxon>Eukaryota</taxon>
        <taxon>Metazoa</taxon>
        <taxon>Ecdysozoa</taxon>
        <taxon>Arthropoda</taxon>
        <taxon>Crustacea</taxon>
        <taxon>Multicrustacea</taxon>
        <taxon>Hexanauplia</taxon>
        <taxon>Copepoda</taxon>
        <taxon>Siphonostomatoida</taxon>
        <taxon>Caligidae</taxon>
        <taxon>Lepeophtheirus</taxon>
    </lineage>
</organism>
<sequence>MNSGEQNKILFFINVAQTNVIIPSLQPLKEVRISYFISNMIW</sequence>
<dbReference type="EMBL" id="HACA01016474">
    <property type="protein sequence ID" value="CDW33835.1"/>
    <property type="molecule type" value="Transcribed_RNA"/>
</dbReference>
<protein>
    <submittedName>
        <fullName evidence="1">Uncharacterized protein</fullName>
    </submittedName>
</protein>
<name>A0A0K2U718_LEPSM</name>
<reference evidence="1" key="1">
    <citation type="submission" date="2014-05" db="EMBL/GenBank/DDBJ databases">
        <authorList>
            <person name="Chronopoulou M."/>
        </authorList>
    </citation>
    <scope>NUCLEOTIDE SEQUENCE</scope>
    <source>
        <tissue evidence="1">Whole organism</tissue>
    </source>
</reference>
<dbReference type="AlphaFoldDB" id="A0A0K2U718"/>
<evidence type="ECO:0000313" key="1">
    <source>
        <dbReference type="EMBL" id="CDW33835.1"/>
    </source>
</evidence>